<accession>G0QMA0</accession>
<dbReference type="InParanoid" id="G0QMA0"/>
<name>G0QMA0_ICHMU</name>
<gene>
    <name evidence="2" type="ORF">IMG5_047030</name>
</gene>
<feature type="transmembrane region" description="Helical" evidence="1">
    <location>
        <begin position="173"/>
        <end position="190"/>
    </location>
</feature>
<evidence type="ECO:0000256" key="1">
    <source>
        <dbReference type="SAM" id="Phobius"/>
    </source>
</evidence>
<protein>
    <submittedName>
        <fullName evidence="2">Uncharacterized protein</fullName>
    </submittedName>
</protein>
<evidence type="ECO:0000313" key="2">
    <source>
        <dbReference type="EMBL" id="EGR33657.1"/>
    </source>
</evidence>
<evidence type="ECO:0000313" key="3">
    <source>
        <dbReference type="Proteomes" id="UP000008983"/>
    </source>
</evidence>
<organism evidence="2 3">
    <name type="scientific">Ichthyophthirius multifiliis</name>
    <name type="common">White spot disease agent</name>
    <name type="synonym">Ich</name>
    <dbReference type="NCBI Taxonomy" id="5932"/>
    <lineage>
        <taxon>Eukaryota</taxon>
        <taxon>Sar</taxon>
        <taxon>Alveolata</taxon>
        <taxon>Ciliophora</taxon>
        <taxon>Intramacronucleata</taxon>
        <taxon>Oligohymenophorea</taxon>
        <taxon>Hymenostomatida</taxon>
        <taxon>Ophryoglenina</taxon>
        <taxon>Ichthyophthirius</taxon>
    </lineage>
</organism>
<dbReference type="RefSeq" id="XP_004037643.1">
    <property type="nucleotide sequence ID" value="XM_004037595.1"/>
</dbReference>
<feature type="transmembrane region" description="Helical" evidence="1">
    <location>
        <begin position="105"/>
        <end position="128"/>
    </location>
</feature>
<keyword evidence="1" id="KW-0812">Transmembrane</keyword>
<proteinExistence type="predicted"/>
<dbReference type="AlphaFoldDB" id="G0QMA0"/>
<reference evidence="2 3" key="1">
    <citation type="submission" date="2011-07" db="EMBL/GenBank/DDBJ databases">
        <authorList>
            <person name="Coyne R."/>
            <person name="Brami D."/>
            <person name="Johnson J."/>
            <person name="Hostetler J."/>
            <person name="Hannick L."/>
            <person name="Clark T."/>
            <person name="Cassidy-Hanley D."/>
            <person name="Inman J."/>
        </authorList>
    </citation>
    <scope>NUCLEOTIDE SEQUENCE [LARGE SCALE GENOMIC DNA]</scope>
    <source>
        <strain evidence="2 3">G5</strain>
    </source>
</reference>
<dbReference type="Proteomes" id="UP000008983">
    <property type="component" value="Unassembled WGS sequence"/>
</dbReference>
<dbReference type="GeneID" id="14909839"/>
<dbReference type="EMBL" id="GL983412">
    <property type="protein sequence ID" value="EGR33657.1"/>
    <property type="molecule type" value="Genomic_DNA"/>
</dbReference>
<keyword evidence="3" id="KW-1185">Reference proteome</keyword>
<keyword evidence="1" id="KW-0472">Membrane</keyword>
<sequence>STNTPFDSAQNLQNQKPYFTKLNRSNSLINPSIKFFNQDLNQQYQQDSSKFICKLQYPQYTVERKFIKTNTTGIKLYYTNFRPIAEKNSEAQILIIHGLYEHSGLYINVFKLLIFYLFYFNQSSLIILQNKVFKSIYMTKGDMDILQEFQEICPLKNFNKISLLYYKIQIKNFLYTYIAIVVVLLIYQVILL</sequence>
<feature type="non-terminal residue" evidence="2">
    <location>
        <position position="1"/>
    </location>
</feature>
<keyword evidence="1" id="KW-1133">Transmembrane helix</keyword>